<dbReference type="OrthoDB" id="9806357at2"/>
<accession>A0A317CC50</accession>
<comment type="caution">
    <text evidence="2">The sequence shown here is derived from an EMBL/GenBank/DDBJ whole genome shotgun (WGS) entry which is preliminary data.</text>
</comment>
<dbReference type="InterPro" id="IPR021516">
    <property type="entry name" value="DUF3179"/>
</dbReference>
<evidence type="ECO:0000313" key="3">
    <source>
        <dbReference type="Proteomes" id="UP000245506"/>
    </source>
</evidence>
<feature type="signal peptide" evidence="1">
    <location>
        <begin position="1"/>
        <end position="22"/>
    </location>
</feature>
<feature type="chain" id="PRO_5016247958" description="DUF3179 domain-containing protein" evidence="1">
    <location>
        <begin position="23"/>
        <end position="311"/>
    </location>
</feature>
<proteinExistence type="predicted"/>
<keyword evidence="3" id="KW-1185">Reference proteome</keyword>
<reference evidence="2 3" key="1">
    <citation type="submission" date="2018-05" db="EMBL/GenBank/DDBJ databases">
        <title>Leucothrix arctica sp. nov., isolated from Arctic seawater.</title>
        <authorList>
            <person name="Choi A."/>
            <person name="Baek K."/>
        </authorList>
    </citation>
    <scope>NUCLEOTIDE SEQUENCE [LARGE SCALE GENOMIC DNA]</scope>
    <source>
        <strain evidence="2 3">IMCC9719</strain>
    </source>
</reference>
<dbReference type="Proteomes" id="UP000245506">
    <property type="component" value="Unassembled WGS sequence"/>
</dbReference>
<keyword evidence="1" id="KW-0732">Signal</keyword>
<dbReference type="AlphaFoldDB" id="A0A317CC50"/>
<name>A0A317CC50_9GAMM</name>
<evidence type="ECO:0000256" key="1">
    <source>
        <dbReference type="SAM" id="SignalP"/>
    </source>
</evidence>
<protein>
    <recommendedName>
        <fullName evidence="4">DUF3179 domain-containing protein</fullName>
    </recommendedName>
</protein>
<dbReference type="RefSeq" id="WP_109823176.1">
    <property type="nucleotide sequence ID" value="NZ_QGKL01000029.1"/>
</dbReference>
<organism evidence="2 3">
    <name type="scientific">Leucothrix arctica</name>
    <dbReference type="NCBI Taxonomy" id="1481894"/>
    <lineage>
        <taxon>Bacteria</taxon>
        <taxon>Pseudomonadati</taxon>
        <taxon>Pseudomonadota</taxon>
        <taxon>Gammaproteobacteria</taxon>
        <taxon>Thiotrichales</taxon>
        <taxon>Thiotrichaceae</taxon>
        <taxon>Leucothrix</taxon>
    </lineage>
</organism>
<gene>
    <name evidence="2" type="ORF">DKT75_09420</name>
</gene>
<dbReference type="Pfam" id="PF11376">
    <property type="entry name" value="DUF3179"/>
    <property type="match status" value="1"/>
</dbReference>
<evidence type="ECO:0008006" key="4">
    <source>
        <dbReference type="Google" id="ProtNLM"/>
    </source>
</evidence>
<dbReference type="EMBL" id="QGKL01000029">
    <property type="protein sequence ID" value="PWQ96204.1"/>
    <property type="molecule type" value="Genomic_DNA"/>
</dbReference>
<evidence type="ECO:0000313" key="2">
    <source>
        <dbReference type="EMBL" id="PWQ96204.1"/>
    </source>
</evidence>
<sequence length="311" mass="34763">MTRINKSILCMLIFGISASLSAATKNDFDLTGSLIPIDEILQGGPPRDGIPSIDKPVFVSASQAKFMQPKDRVIGITVNGESRAYPINILNWHEIVNDTIQGRPVSVTYCPLCGTGIVYEGNQGGRTLKLGVSGLLYNSDVLLYDRQTETLWSQILSKGISGPLKGQKLTMIESSQTRWSKWLKQHPNTKVLSTQTGYSRDYRSSPYGNYDNNTNLYFPVSRESRRYHPKERVLGITINGKTKAYPFKELAKLGTTQLKDTFQGQALTINFDVPNRDGNIRDAAGRPVELVNGFWFAWYAFHQQTAVFTVK</sequence>